<keyword evidence="2" id="KW-1185">Reference proteome</keyword>
<dbReference type="GeneID" id="39588112"/>
<proteinExistence type="predicted"/>
<dbReference type="AlphaFoldDB" id="A0A427XED1"/>
<organism evidence="1 2">
    <name type="scientific">Apiotrichum porosum</name>
    <dbReference type="NCBI Taxonomy" id="105984"/>
    <lineage>
        <taxon>Eukaryota</taxon>
        <taxon>Fungi</taxon>
        <taxon>Dikarya</taxon>
        <taxon>Basidiomycota</taxon>
        <taxon>Agaricomycotina</taxon>
        <taxon>Tremellomycetes</taxon>
        <taxon>Trichosporonales</taxon>
        <taxon>Trichosporonaceae</taxon>
        <taxon>Apiotrichum</taxon>
    </lineage>
</organism>
<dbReference type="EMBL" id="RSCE01000017">
    <property type="protein sequence ID" value="RSH77260.1"/>
    <property type="molecule type" value="Genomic_DNA"/>
</dbReference>
<name>A0A427XED1_9TREE</name>
<sequence length="101" mass="10076">MAYPAAGMPIGGGMYPPPGYIGAGYGGGYGAGYGAGAMVPYRQGYMGGGYGAYPGYGGYAGYGSPPPLAYADGSGMGMGMYDPSMAYYGTLSRNALYGVTH</sequence>
<evidence type="ECO:0000313" key="1">
    <source>
        <dbReference type="EMBL" id="RSH77260.1"/>
    </source>
</evidence>
<protein>
    <submittedName>
        <fullName evidence="1">Uncharacterized protein</fullName>
    </submittedName>
</protein>
<accession>A0A427XED1</accession>
<evidence type="ECO:0000313" key="2">
    <source>
        <dbReference type="Proteomes" id="UP000279236"/>
    </source>
</evidence>
<comment type="caution">
    <text evidence="1">The sequence shown here is derived from an EMBL/GenBank/DDBJ whole genome shotgun (WGS) entry which is preliminary data.</text>
</comment>
<dbReference type="RefSeq" id="XP_028472407.1">
    <property type="nucleotide sequence ID" value="XM_028619233.1"/>
</dbReference>
<gene>
    <name evidence="1" type="ORF">EHS24_003569</name>
</gene>
<reference evidence="1 2" key="1">
    <citation type="submission" date="2018-11" db="EMBL/GenBank/DDBJ databases">
        <title>Genome sequence of Apiotrichum porosum DSM 27194.</title>
        <authorList>
            <person name="Aliyu H."/>
            <person name="Gorte O."/>
            <person name="Ochsenreither K."/>
        </authorList>
    </citation>
    <scope>NUCLEOTIDE SEQUENCE [LARGE SCALE GENOMIC DNA]</scope>
    <source>
        <strain evidence="1 2">DSM 27194</strain>
    </source>
</reference>
<dbReference type="Proteomes" id="UP000279236">
    <property type="component" value="Unassembled WGS sequence"/>
</dbReference>